<evidence type="ECO:0000313" key="2">
    <source>
        <dbReference type="EMBL" id="KAK3908295.1"/>
    </source>
</evidence>
<comment type="caution">
    <text evidence="2">The sequence shown here is derived from an EMBL/GenBank/DDBJ whole genome shotgun (WGS) entry which is preliminary data.</text>
</comment>
<protein>
    <submittedName>
        <fullName evidence="2">Atrochrysone carboxylic acid synthase</fullName>
    </submittedName>
</protein>
<organism evidence="2 3">
    <name type="scientific">Frankliniella fusca</name>
    <dbReference type="NCBI Taxonomy" id="407009"/>
    <lineage>
        <taxon>Eukaryota</taxon>
        <taxon>Metazoa</taxon>
        <taxon>Ecdysozoa</taxon>
        <taxon>Arthropoda</taxon>
        <taxon>Hexapoda</taxon>
        <taxon>Insecta</taxon>
        <taxon>Pterygota</taxon>
        <taxon>Neoptera</taxon>
        <taxon>Paraneoptera</taxon>
        <taxon>Thysanoptera</taxon>
        <taxon>Terebrantia</taxon>
        <taxon>Thripoidea</taxon>
        <taxon>Thripidae</taxon>
        <taxon>Frankliniella</taxon>
    </lineage>
</organism>
<accession>A0AAE1GUV0</accession>
<reference evidence="2" key="2">
    <citation type="journal article" date="2023" name="BMC Genomics">
        <title>Pest status, molecular evolution, and epigenetic factors derived from the genome assembly of Frankliniella fusca, a thysanopteran phytovirus vector.</title>
        <authorList>
            <person name="Catto M.A."/>
            <person name="Labadie P.E."/>
            <person name="Jacobson A.L."/>
            <person name="Kennedy G.G."/>
            <person name="Srinivasan R."/>
            <person name="Hunt B.G."/>
        </authorList>
    </citation>
    <scope>NUCLEOTIDE SEQUENCE</scope>
    <source>
        <strain evidence="2">PL_HMW_Pooled</strain>
    </source>
</reference>
<dbReference type="EMBL" id="JAHWGI010000039">
    <property type="protein sequence ID" value="KAK3908295.1"/>
    <property type="molecule type" value="Genomic_DNA"/>
</dbReference>
<feature type="compositionally biased region" description="Low complexity" evidence="1">
    <location>
        <begin position="12"/>
        <end position="34"/>
    </location>
</feature>
<proteinExistence type="predicted"/>
<evidence type="ECO:0000256" key="1">
    <source>
        <dbReference type="SAM" id="MobiDB-lite"/>
    </source>
</evidence>
<gene>
    <name evidence="2" type="ORF">KUF71_018794</name>
</gene>
<keyword evidence="3" id="KW-1185">Reference proteome</keyword>
<dbReference type="Proteomes" id="UP001219518">
    <property type="component" value="Unassembled WGS sequence"/>
</dbReference>
<name>A0AAE1GUV0_9NEOP</name>
<feature type="non-terminal residue" evidence="2">
    <location>
        <position position="70"/>
    </location>
</feature>
<evidence type="ECO:0000313" key="3">
    <source>
        <dbReference type="Proteomes" id="UP001219518"/>
    </source>
</evidence>
<feature type="compositionally biased region" description="Low complexity" evidence="1">
    <location>
        <begin position="42"/>
        <end position="70"/>
    </location>
</feature>
<dbReference type="AlphaFoldDB" id="A0AAE1GUV0"/>
<reference evidence="2" key="1">
    <citation type="submission" date="2021-07" db="EMBL/GenBank/DDBJ databases">
        <authorList>
            <person name="Catto M.A."/>
            <person name="Jacobson A."/>
            <person name="Kennedy G."/>
            <person name="Labadie P."/>
            <person name="Hunt B.G."/>
            <person name="Srinivasan R."/>
        </authorList>
    </citation>
    <scope>NUCLEOTIDE SEQUENCE</scope>
    <source>
        <strain evidence="2">PL_HMW_Pooled</strain>
        <tissue evidence="2">Head</tissue>
    </source>
</reference>
<sequence>MGRCYQHSVPVAASRAGQSGAARPRQSRCSSRASTTRERASISRPTTSSSSRSRSRVSAGGSDRVPVSPS</sequence>
<feature type="region of interest" description="Disordered" evidence="1">
    <location>
        <begin position="1"/>
        <end position="70"/>
    </location>
</feature>